<feature type="domain" description="HTH araC/xylS-type" evidence="4">
    <location>
        <begin position="166"/>
        <end position="263"/>
    </location>
</feature>
<gene>
    <name evidence="5" type="ORF">CRH10_10180</name>
</gene>
<evidence type="ECO:0000256" key="3">
    <source>
        <dbReference type="ARBA" id="ARBA00023163"/>
    </source>
</evidence>
<dbReference type="AlphaFoldDB" id="A0A291TC18"/>
<dbReference type="Pfam" id="PF12833">
    <property type="entry name" value="HTH_18"/>
    <property type="match status" value="1"/>
</dbReference>
<organism evidence="5 6">
    <name type="scientific">Faecalibacterium prausnitzii</name>
    <dbReference type="NCBI Taxonomy" id="853"/>
    <lineage>
        <taxon>Bacteria</taxon>
        <taxon>Bacillati</taxon>
        <taxon>Bacillota</taxon>
        <taxon>Clostridia</taxon>
        <taxon>Eubacteriales</taxon>
        <taxon>Oscillospiraceae</taxon>
        <taxon>Faecalibacterium</taxon>
    </lineage>
</organism>
<dbReference type="PANTHER" id="PTHR43280:SF29">
    <property type="entry name" value="ARAC-FAMILY TRANSCRIPTIONAL REGULATOR"/>
    <property type="match status" value="1"/>
</dbReference>
<keyword evidence="3" id="KW-0804">Transcription</keyword>
<accession>A0A291TC18</accession>
<keyword evidence="1" id="KW-0805">Transcription regulation</keyword>
<dbReference type="GO" id="GO:0003700">
    <property type="term" value="F:DNA-binding transcription factor activity"/>
    <property type="evidence" value="ECO:0007669"/>
    <property type="project" value="InterPro"/>
</dbReference>
<evidence type="ECO:0000256" key="2">
    <source>
        <dbReference type="ARBA" id="ARBA00023125"/>
    </source>
</evidence>
<reference evidence="5 6" key="1">
    <citation type="submission" date="2017-10" db="EMBL/GenBank/DDBJ databases">
        <title>Complete Genome Sequence of Faecalibacterium prausnitzii isolated from the gut of healthy adult Indian.</title>
        <authorList>
            <person name="Bag S."/>
            <person name="Ghosh T.S."/>
            <person name="Das B."/>
        </authorList>
    </citation>
    <scope>NUCLEOTIDE SEQUENCE [LARGE SCALE GENOMIC DNA]</scope>
    <source>
        <strain evidence="5 6">Indica</strain>
    </source>
</reference>
<name>A0A291TC18_9FIRM</name>
<dbReference type="InterPro" id="IPR018062">
    <property type="entry name" value="HTH_AraC-typ_CS"/>
</dbReference>
<evidence type="ECO:0000313" key="5">
    <source>
        <dbReference type="EMBL" id="ATL90639.1"/>
    </source>
</evidence>
<proteinExistence type="predicted"/>
<dbReference type="InterPro" id="IPR009057">
    <property type="entry name" value="Homeodomain-like_sf"/>
</dbReference>
<sequence length="263" mass="30656">MNQISALPNPLEILFQEYNQGRIESVGFRSFTLHVGESNSYRTLKSALIVPVSGRAIFSFEHEPFIAKRGLFLHGCPDKTLTISALGEQDFHYINMYYENDRPLLFSHKLKNPEQTFSILEQILKLHPDADIRSQYQQEKLTEEFFAQIFADFQPEETYNESQIMSILLDFIAEHYAEPLTLDALAEQVNEKAGHVSYLFYKYKNIRPIDYLINYRVRIATELLRSGDYTVTQAAHEVGYRDACYFSRIYKKRMGFPPTRILP</sequence>
<dbReference type="SUPFAM" id="SSF46689">
    <property type="entry name" value="Homeodomain-like"/>
    <property type="match status" value="2"/>
</dbReference>
<keyword evidence="2" id="KW-0238">DNA-binding</keyword>
<evidence type="ECO:0000259" key="4">
    <source>
        <dbReference type="PROSITE" id="PS01124"/>
    </source>
</evidence>
<dbReference type="Proteomes" id="UP000223709">
    <property type="component" value="Chromosome"/>
</dbReference>
<evidence type="ECO:0000313" key="6">
    <source>
        <dbReference type="Proteomes" id="UP000223709"/>
    </source>
</evidence>
<protein>
    <recommendedName>
        <fullName evidence="4">HTH araC/xylS-type domain-containing protein</fullName>
    </recommendedName>
</protein>
<dbReference type="SMART" id="SM00342">
    <property type="entry name" value="HTH_ARAC"/>
    <property type="match status" value="1"/>
</dbReference>
<dbReference type="RefSeq" id="WP_098924412.1">
    <property type="nucleotide sequence ID" value="NZ_CP023819.1"/>
</dbReference>
<dbReference type="Gene3D" id="1.10.10.60">
    <property type="entry name" value="Homeodomain-like"/>
    <property type="match status" value="2"/>
</dbReference>
<dbReference type="PANTHER" id="PTHR43280">
    <property type="entry name" value="ARAC-FAMILY TRANSCRIPTIONAL REGULATOR"/>
    <property type="match status" value="1"/>
</dbReference>
<dbReference type="GO" id="GO:0043565">
    <property type="term" value="F:sequence-specific DNA binding"/>
    <property type="evidence" value="ECO:0007669"/>
    <property type="project" value="InterPro"/>
</dbReference>
<dbReference type="PROSITE" id="PS00041">
    <property type="entry name" value="HTH_ARAC_FAMILY_1"/>
    <property type="match status" value="1"/>
</dbReference>
<dbReference type="EMBL" id="CP023819">
    <property type="protein sequence ID" value="ATL90639.1"/>
    <property type="molecule type" value="Genomic_DNA"/>
</dbReference>
<evidence type="ECO:0000256" key="1">
    <source>
        <dbReference type="ARBA" id="ARBA00023015"/>
    </source>
</evidence>
<dbReference type="PROSITE" id="PS01124">
    <property type="entry name" value="HTH_ARAC_FAMILY_2"/>
    <property type="match status" value="1"/>
</dbReference>
<dbReference type="InterPro" id="IPR018060">
    <property type="entry name" value="HTH_AraC"/>
</dbReference>